<keyword evidence="2" id="KW-0805">Transcription regulation</keyword>
<keyword evidence="3" id="KW-0238">DNA-binding</keyword>
<dbReference type="InterPro" id="IPR015300">
    <property type="entry name" value="DNA-bd_pseudobarrel_sf"/>
</dbReference>
<evidence type="ECO:0000256" key="1">
    <source>
        <dbReference type="ARBA" id="ARBA00004123"/>
    </source>
</evidence>
<dbReference type="GO" id="GO:0005634">
    <property type="term" value="C:nucleus"/>
    <property type="evidence" value="ECO:0007669"/>
    <property type="project" value="UniProtKB-SubCell"/>
</dbReference>
<protein>
    <recommendedName>
        <fullName evidence="6">TF-B3 domain-containing protein</fullName>
    </recommendedName>
</protein>
<reference evidence="7" key="1">
    <citation type="submission" date="2022-04" db="EMBL/GenBank/DDBJ databases">
        <title>A functionally conserved STORR gene fusion in Papaver species that diverged 16.8 million years ago.</title>
        <authorList>
            <person name="Catania T."/>
        </authorList>
    </citation>
    <scope>NUCLEOTIDE SEQUENCE</scope>
    <source>
        <strain evidence="7">S-188037</strain>
    </source>
</reference>
<organism evidence="7 8">
    <name type="scientific">Papaver atlanticum</name>
    <dbReference type="NCBI Taxonomy" id="357466"/>
    <lineage>
        <taxon>Eukaryota</taxon>
        <taxon>Viridiplantae</taxon>
        <taxon>Streptophyta</taxon>
        <taxon>Embryophyta</taxon>
        <taxon>Tracheophyta</taxon>
        <taxon>Spermatophyta</taxon>
        <taxon>Magnoliopsida</taxon>
        <taxon>Ranunculales</taxon>
        <taxon>Papaveraceae</taxon>
        <taxon>Papaveroideae</taxon>
        <taxon>Papaver</taxon>
    </lineage>
</organism>
<evidence type="ECO:0000313" key="8">
    <source>
        <dbReference type="Proteomes" id="UP001202328"/>
    </source>
</evidence>
<feature type="domain" description="TF-B3" evidence="6">
    <location>
        <begin position="14"/>
        <end position="107"/>
    </location>
</feature>
<dbReference type="InterPro" id="IPR003340">
    <property type="entry name" value="B3_DNA-bd"/>
</dbReference>
<dbReference type="CDD" id="cd10017">
    <property type="entry name" value="B3_DNA"/>
    <property type="match status" value="2"/>
</dbReference>
<keyword evidence="5" id="KW-0539">Nucleus</keyword>
<evidence type="ECO:0000259" key="6">
    <source>
        <dbReference type="PROSITE" id="PS50863"/>
    </source>
</evidence>
<comment type="caution">
    <text evidence="7">The sequence shown here is derived from an EMBL/GenBank/DDBJ whole genome shotgun (WGS) entry which is preliminary data.</text>
</comment>
<comment type="subcellular location">
    <subcellularLocation>
        <location evidence="1">Nucleus</location>
    </subcellularLocation>
</comment>
<accession>A0AAD4S8Y1</accession>
<dbReference type="Pfam" id="PF02362">
    <property type="entry name" value="B3"/>
    <property type="match status" value="2"/>
</dbReference>
<name>A0AAD4S8Y1_9MAGN</name>
<evidence type="ECO:0000256" key="2">
    <source>
        <dbReference type="ARBA" id="ARBA00023015"/>
    </source>
</evidence>
<evidence type="ECO:0000256" key="5">
    <source>
        <dbReference type="ARBA" id="ARBA00023242"/>
    </source>
</evidence>
<dbReference type="Proteomes" id="UP001202328">
    <property type="component" value="Unassembled WGS sequence"/>
</dbReference>
<dbReference type="EMBL" id="JAJJMB010012638">
    <property type="protein sequence ID" value="KAI3875068.1"/>
    <property type="molecule type" value="Genomic_DNA"/>
</dbReference>
<dbReference type="InterPro" id="IPR044837">
    <property type="entry name" value="REM16-like"/>
</dbReference>
<sequence>MVKKTRSSSVTRRVPEFKIFFSPKSFNKMKVPVEFLEQLTCEIPKIFSLRGPSGKVWRVRLLEMGDGYYFENGWQDFVIDNFMSDQDICVFKYVNENWLQVQIFEQNGCEKESAFEANCSQASTTNCSARRWGKKAVKNQDERLGGPLMSRRRDITVEEENMAWNAACGFVSANPCTMITMRNSHVYTGFCLPLPRSFCKEHLPDHCQDMTLRDPRGEVWGVRFYINKTHQVGQLTVGWRKVSFTNNIEASDVCIFELVKPDEFELHIFRVVEEITPLKRQNDI</sequence>
<gene>
    <name evidence="7" type="ORF">MKW98_019641</name>
</gene>
<dbReference type="AlphaFoldDB" id="A0AAD4S8Y1"/>
<evidence type="ECO:0000313" key="7">
    <source>
        <dbReference type="EMBL" id="KAI3875068.1"/>
    </source>
</evidence>
<dbReference type="PROSITE" id="PS50863">
    <property type="entry name" value="B3"/>
    <property type="match status" value="2"/>
</dbReference>
<evidence type="ECO:0000256" key="3">
    <source>
        <dbReference type="ARBA" id="ARBA00023125"/>
    </source>
</evidence>
<dbReference type="SMART" id="SM01019">
    <property type="entry name" value="B3"/>
    <property type="match status" value="2"/>
</dbReference>
<proteinExistence type="predicted"/>
<dbReference type="PANTHER" id="PTHR31391:SF155">
    <property type="entry name" value="B3 DOMAIN-CONTAINING PROTEIN OS11G0197600"/>
    <property type="match status" value="1"/>
</dbReference>
<feature type="domain" description="TF-B3" evidence="6">
    <location>
        <begin position="177"/>
        <end position="272"/>
    </location>
</feature>
<dbReference type="Gene3D" id="2.40.330.10">
    <property type="entry name" value="DNA-binding pseudobarrel domain"/>
    <property type="match status" value="2"/>
</dbReference>
<keyword evidence="4" id="KW-0804">Transcription</keyword>
<keyword evidence="8" id="KW-1185">Reference proteome</keyword>
<dbReference type="SUPFAM" id="SSF101936">
    <property type="entry name" value="DNA-binding pseudobarrel domain"/>
    <property type="match status" value="2"/>
</dbReference>
<dbReference type="GO" id="GO:0003677">
    <property type="term" value="F:DNA binding"/>
    <property type="evidence" value="ECO:0007669"/>
    <property type="project" value="UniProtKB-KW"/>
</dbReference>
<evidence type="ECO:0000256" key="4">
    <source>
        <dbReference type="ARBA" id="ARBA00023163"/>
    </source>
</evidence>
<dbReference type="PANTHER" id="PTHR31391">
    <property type="entry name" value="B3 DOMAIN-CONTAINING PROTEIN OS11G0197600-RELATED"/>
    <property type="match status" value="1"/>
</dbReference>